<evidence type="ECO:0000256" key="4">
    <source>
        <dbReference type="ARBA" id="ARBA00023002"/>
    </source>
</evidence>
<dbReference type="EMBL" id="CP136897">
    <property type="protein sequence ID" value="WOL17378.1"/>
    <property type="molecule type" value="Genomic_DNA"/>
</dbReference>
<dbReference type="PRINTS" id="PR00368">
    <property type="entry name" value="FADPNR"/>
</dbReference>
<dbReference type="FunFam" id="3.50.50.100:FF:000006">
    <property type="entry name" value="apoptosis-inducing factor 2"/>
    <property type="match status" value="1"/>
</dbReference>
<evidence type="ECO:0000313" key="8">
    <source>
        <dbReference type="Proteomes" id="UP001327560"/>
    </source>
</evidence>
<dbReference type="GO" id="GO:0004174">
    <property type="term" value="F:electron-transferring-flavoprotein dehydrogenase activity"/>
    <property type="evidence" value="ECO:0007669"/>
    <property type="project" value="TreeGrafter"/>
</dbReference>
<proteinExistence type="inferred from homology"/>
<feature type="domain" description="FAD/NAD(P)-binding" evidence="6">
    <location>
        <begin position="9"/>
        <end position="276"/>
    </location>
</feature>
<reference evidence="7 8" key="1">
    <citation type="submission" date="2023-10" db="EMBL/GenBank/DDBJ databases">
        <title>Chromosome-scale genome assembly provides insights into flower coloration mechanisms of Canna indica.</title>
        <authorList>
            <person name="Li C."/>
        </authorList>
    </citation>
    <scope>NUCLEOTIDE SEQUENCE [LARGE SCALE GENOMIC DNA]</scope>
    <source>
        <tissue evidence="7">Flower</tissue>
    </source>
</reference>
<name>A0AAQ3L2F3_9LILI</name>
<keyword evidence="8" id="KW-1185">Reference proteome</keyword>
<dbReference type="GO" id="GO:0050660">
    <property type="term" value="F:flavin adenine dinucleotide binding"/>
    <property type="evidence" value="ECO:0007669"/>
    <property type="project" value="TreeGrafter"/>
</dbReference>
<dbReference type="GO" id="GO:0005737">
    <property type="term" value="C:cytoplasm"/>
    <property type="evidence" value="ECO:0007669"/>
    <property type="project" value="TreeGrafter"/>
</dbReference>
<gene>
    <name evidence="7" type="ORF">Cni_G26170</name>
</gene>
<dbReference type="PANTHER" id="PTHR43735:SF3">
    <property type="entry name" value="FERROPTOSIS SUPPRESSOR PROTEIN 1"/>
    <property type="match status" value="1"/>
</dbReference>
<organism evidence="7 8">
    <name type="scientific">Canna indica</name>
    <name type="common">Indian-shot</name>
    <dbReference type="NCBI Taxonomy" id="4628"/>
    <lineage>
        <taxon>Eukaryota</taxon>
        <taxon>Viridiplantae</taxon>
        <taxon>Streptophyta</taxon>
        <taxon>Embryophyta</taxon>
        <taxon>Tracheophyta</taxon>
        <taxon>Spermatophyta</taxon>
        <taxon>Magnoliopsida</taxon>
        <taxon>Liliopsida</taxon>
        <taxon>Zingiberales</taxon>
        <taxon>Cannaceae</taxon>
        <taxon>Canna</taxon>
    </lineage>
</organism>
<keyword evidence="2" id="KW-0285">Flavoprotein</keyword>
<dbReference type="InterPro" id="IPR023753">
    <property type="entry name" value="FAD/NAD-binding_dom"/>
</dbReference>
<evidence type="ECO:0000259" key="6">
    <source>
        <dbReference type="Pfam" id="PF07992"/>
    </source>
</evidence>
<evidence type="ECO:0000256" key="2">
    <source>
        <dbReference type="ARBA" id="ARBA00022630"/>
    </source>
</evidence>
<dbReference type="PANTHER" id="PTHR43735">
    <property type="entry name" value="APOPTOSIS-INDUCING FACTOR 1"/>
    <property type="match status" value="1"/>
</dbReference>
<evidence type="ECO:0000256" key="1">
    <source>
        <dbReference type="ARBA" id="ARBA00006442"/>
    </source>
</evidence>
<dbReference type="InterPro" id="IPR036188">
    <property type="entry name" value="FAD/NAD-bd_sf"/>
</dbReference>
<evidence type="ECO:0000256" key="3">
    <source>
        <dbReference type="ARBA" id="ARBA00022827"/>
    </source>
</evidence>
<evidence type="ECO:0000313" key="7">
    <source>
        <dbReference type="EMBL" id="WOL17378.1"/>
    </source>
</evidence>
<accession>A0AAQ3L2F3</accession>
<dbReference type="SUPFAM" id="SSF51905">
    <property type="entry name" value="FAD/NAD(P)-binding domain"/>
    <property type="match status" value="1"/>
</dbReference>
<dbReference type="Gene3D" id="3.50.50.100">
    <property type="match status" value="1"/>
</dbReference>
<protein>
    <submittedName>
        <fullName evidence="7">Apoptosis-inducing factor</fullName>
    </submittedName>
</protein>
<comment type="similarity">
    <text evidence="1">Belongs to the FAD-dependent oxidoreductase family.</text>
</comment>
<dbReference type="Proteomes" id="UP001327560">
    <property type="component" value="Chromosome 8"/>
</dbReference>
<dbReference type="Pfam" id="PF07992">
    <property type="entry name" value="Pyr_redox_2"/>
    <property type="match status" value="1"/>
</dbReference>
<dbReference type="AlphaFoldDB" id="A0AAQ3L2F3"/>
<keyword evidence="4" id="KW-0560">Oxidoreductase</keyword>
<sequence length="361" mass="39669">MEGEQSHRRVVVVGGGLAGALLAKHLQFDADVLLIDSKEYFEVPWARCRPMVDASFAERSLIQHTDYLSNARVISSPAIEVSQSEVLTAEGRAFGYDYLVIATGHEDSRPRSRKERLHQFEQENEKIRTSSSVLIIGGGRTGVQLAGEIAVDYPEKKVTLVHEGSRLLQFLGPKASEKALKRLRSKLVEVLLDQSVNLNSTTNGDGVFTTSAGRSVSADCHFVCGGRPLSSSWLKQTMLEDKLDRFGRLMVEGNLRVRGLKNVFAIGSIIDITDKQGCLAYKHAAVAAKNIKLLLKGGKEEKLALYKPSSSLAFVSLGRKVAVVQFSFTTVSGHIPGLFTSKDLFVKWNRKQMGLEAHIIS</sequence>
<comment type="function">
    <text evidence="5">Putative FAD-dependent oxidoreductase.</text>
</comment>
<keyword evidence="3" id="KW-0274">FAD</keyword>
<evidence type="ECO:0000256" key="5">
    <source>
        <dbReference type="ARBA" id="ARBA00057036"/>
    </source>
</evidence>